<evidence type="ECO:0000256" key="2">
    <source>
        <dbReference type="ARBA" id="ARBA00008163"/>
    </source>
</evidence>
<gene>
    <name evidence="9" type="ORF">ACFSQZ_02940</name>
</gene>
<organism evidence="9 10">
    <name type="scientific">Rubritalea spongiae</name>
    <dbReference type="NCBI Taxonomy" id="430797"/>
    <lineage>
        <taxon>Bacteria</taxon>
        <taxon>Pseudomonadati</taxon>
        <taxon>Verrucomicrobiota</taxon>
        <taxon>Verrucomicrobiia</taxon>
        <taxon>Verrucomicrobiales</taxon>
        <taxon>Rubritaleaceae</taxon>
        <taxon>Rubritalea</taxon>
    </lineage>
</organism>
<evidence type="ECO:0000256" key="5">
    <source>
        <dbReference type="ARBA" id="ARBA00022729"/>
    </source>
</evidence>
<comment type="subcellular location">
    <subcellularLocation>
        <location evidence="1">Cell outer membrane</location>
        <topology evidence="1">Multi-pass membrane protein</topology>
    </subcellularLocation>
</comment>
<evidence type="ECO:0000256" key="8">
    <source>
        <dbReference type="SAM" id="Phobius"/>
    </source>
</evidence>
<evidence type="ECO:0000313" key="9">
    <source>
        <dbReference type="EMBL" id="MFD2275416.1"/>
    </source>
</evidence>
<dbReference type="SUPFAM" id="SSF56935">
    <property type="entry name" value="Porins"/>
    <property type="match status" value="1"/>
</dbReference>
<keyword evidence="10" id="KW-1185">Reference proteome</keyword>
<evidence type="ECO:0000256" key="4">
    <source>
        <dbReference type="ARBA" id="ARBA00022692"/>
    </source>
</evidence>
<comment type="caution">
    <text evidence="9">The sequence shown here is derived from an EMBL/GenBank/DDBJ whole genome shotgun (WGS) entry which is preliminary data.</text>
</comment>
<dbReference type="EMBL" id="JBHUJC010000010">
    <property type="protein sequence ID" value="MFD2275416.1"/>
    <property type="molecule type" value="Genomic_DNA"/>
</dbReference>
<evidence type="ECO:0000256" key="7">
    <source>
        <dbReference type="ARBA" id="ARBA00023237"/>
    </source>
</evidence>
<dbReference type="PANTHER" id="PTHR35093:SF8">
    <property type="entry name" value="OUTER MEMBRANE PROTEIN NMB0088-RELATED"/>
    <property type="match status" value="1"/>
</dbReference>
<dbReference type="Proteomes" id="UP001597297">
    <property type="component" value="Unassembled WGS sequence"/>
</dbReference>
<name>A0ABW5DYL4_9BACT</name>
<feature type="transmembrane region" description="Helical" evidence="8">
    <location>
        <begin position="7"/>
        <end position="28"/>
    </location>
</feature>
<evidence type="ECO:0000256" key="3">
    <source>
        <dbReference type="ARBA" id="ARBA00022452"/>
    </source>
</evidence>
<keyword evidence="8" id="KW-1133">Transmembrane helix</keyword>
<keyword evidence="6 8" id="KW-0472">Membrane</keyword>
<dbReference type="InterPro" id="IPR005017">
    <property type="entry name" value="OMPP1/FadL/TodX"/>
</dbReference>
<reference evidence="10" key="1">
    <citation type="journal article" date="2019" name="Int. J. Syst. Evol. Microbiol.">
        <title>The Global Catalogue of Microorganisms (GCM) 10K type strain sequencing project: providing services to taxonomists for standard genome sequencing and annotation.</title>
        <authorList>
            <consortium name="The Broad Institute Genomics Platform"/>
            <consortium name="The Broad Institute Genome Sequencing Center for Infectious Disease"/>
            <person name="Wu L."/>
            <person name="Ma J."/>
        </authorList>
    </citation>
    <scope>NUCLEOTIDE SEQUENCE [LARGE SCALE GENOMIC DNA]</scope>
    <source>
        <strain evidence="10">JCM 16545</strain>
    </source>
</reference>
<proteinExistence type="inferred from homology"/>
<keyword evidence="7" id="KW-0998">Cell outer membrane</keyword>
<keyword evidence="3" id="KW-1134">Transmembrane beta strand</keyword>
<dbReference type="Pfam" id="PF03349">
    <property type="entry name" value="Toluene_X"/>
    <property type="match status" value="1"/>
</dbReference>
<dbReference type="PANTHER" id="PTHR35093">
    <property type="entry name" value="OUTER MEMBRANE PROTEIN NMB0088-RELATED"/>
    <property type="match status" value="1"/>
</dbReference>
<keyword evidence="4 8" id="KW-0812">Transmembrane</keyword>
<keyword evidence="5" id="KW-0732">Signal</keyword>
<protein>
    <submittedName>
        <fullName evidence="9">OmpP1/FadL family transporter</fullName>
    </submittedName>
</protein>
<evidence type="ECO:0000256" key="6">
    <source>
        <dbReference type="ARBA" id="ARBA00023136"/>
    </source>
</evidence>
<dbReference type="Gene3D" id="2.40.160.60">
    <property type="entry name" value="Outer membrane protein transport protein (OMPP1/FadL/TodX)"/>
    <property type="match status" value="1"/>
</dbReference>
<sequence length="398" mass="43800">MAAKKCGYYVGLTTLVLCTYTYGVGFGFEYQSTEMSARGNTGVAHTEHAAAAHYNPGALSFLDASRFEFNVVSIHSESHYDTGSASYSTDDDMQFSGSAFFAMPFEWLDRDWAVAISVTRPYGQSIDWPSDIFARNSGYSGELDFPQFGLSLSHRFNDSLGIGGTLNYSPSTLKTSSGVVLPSDSLSFEGEDDSFSANFGILYQPQDELRIGVSYRTGFEVDYEGDYKYVSNLAGVPNSSSEGELGFSMPSHVIVGFEYDLTSQWTVAAQSQWTEWSVVDAFHYDAGAGAEKNPAQWNDSWMHSLGATYSYNSALDLHFGYMYAESIVNDKYKTLVYSDFVQHFLSCGVSYGIEQWEVHTAAVYVITEDRSVSGSVYGADGDYSGEGFFINLGVARTF</sequence>
<evidence type="ECO:0000256" key="1">
    <source>
        <dbReference type="ARBA" id="ARBA00004571"/>
    </source>
</evidence>
<dbReference type="RefSeq" id="WP_377092635.1">
    <property type="nucleotide sequence ID" value="NZ_JBHSJM010000001.1"/>
</dbReference>
<evidence type="ECO:0000313" key="10">
    <source>
        <dbReference type="Proteomes" id="UP001597297"/>
    </source>
</evidence>
<comment type="similarity">
    <text evidence="2">Belongs to the OmpP1/FadL family.</text>
</comment>
<accession>A0ABW5DYL4</accession>